<evidence type="ECO:0000313" key="4">
    <source>
        <dbReference type="Proteomes" id="UP000235005"/>
    </source>
</evidence>
<keyword evidence="2" id="KW-0732">Signal</keyword>
<name>A0A2N5X0X4_9GAMM</name>
<protein>
    <recommendedName>
        <fullName evidence="5">DUF1585 domain-containing protein</fullName>
    </recommendedName>
</protein>
<evidence type="ECO:0000313" key="3">
    <source>
        <dbReference type="EMBL" id="PLW68126.1"/>
    </source>
</evidence>
<organism evidence="3 4">
    <name type="scientific">Pseudohalioglobus lutimaris</name>
    <dbReference type="NCBI Taxonomy" id="1737061"/>
    <lineage>
        <taxon>Bacteria</taxon>
        <taxon>Pseudomonadati</taxon>
        <taxon>Pseudomonadota</taxon>
        <taxon>Gammaproteobacteria</taxon>
        <taxon>Cellvibrionales</taxon>
        <taxon>Halieaceae</taxon>
        <taxon>Pseudohalioglobus</taxon>
    </lineage>
</organism>
<feature type="signal peptide" evidence="2">
    <location>
        <begin position="1"/>
        <end position="22"/>
    </location>
</feature>
<accession>A0A2N5X0X4</accession>
<dbReference type="Proteomes" id="UP000235005">
    <property type="component" value="Unassembled WGS sequence"/>
</dbReference>
<dbReference type="AlphaFoldDB" id="A0A2N5X0X4"/>
<sequence>MKHFTSVYIAFVVLVTALAATADERDQARRIHDRLTGVPPTDAMLNAMAGAVGSGDAVTAALYAIDGAPGVAATGQFYTTVLKNWSTPWTNEAQDAFAPLNDYSATVIGAVRDELDFREILSADLIYVGARGNLPAYSDSNNDHYEALENAGSNLGDPQELSRRTQSNVTGLAPEAVAGVLTSRAAARAFFVDGTNRAMFRFTLLNHLCLDLEQVKDGTRPADRIRQDISRSPGGDSRLFLNSCVDCHAGMDPLAQAFAYYDFPYPDEEEQPGLELELRKDLGRLVYTEGVVQGKYLINSASFPTGYVTPDDHWTNYWRLGDNSARIGWRLPADNTGSSDLARNPAYAEGDGAASLGWELANTEAFAQCQVKKAFRSICVREPGPGDAASVSGFVSVFHGGGNMKQVFARVAAYCAADL</sequence>
<evidence type="ECO:0008006" key="5">
    <source>
        <dbReference type="Google" id="ProtNLM"/>
    </source>
</evidence>
<proteinExistence type="predicted"/>
<feature type="chain" id="PRO_5014607157" description="DUF1585 domain-containing protein" evidence="2">
    <location>
        <begin position="23"/>
        <end position="419"/>
    </location>
</feature>
<dbReference type="OrthoDB" id="5753229at2"/>
<keyword evidence="4" id="KW-1185">Reference proteome</keyword>
<reference evidence="3 4" key="1">
    <citation type="submission" date="2018-01" db="EMBL/GenBank/DDBJ databases">
        <title>The draft genome sequence of Halioglobus lutimaris HF004.</title>
        <authorList>
            <person name="Du Z.-J."/>
            <person name="Shi M.-J."/>
        </authorList>
    </citation>
    <scope>NUCLEOTIDE SEQUENCE [LARGE SCALE GENOMIC DNA]</scope>
    <source>
        <strain evidence="3 4">HF004</strain>
    </source>
</reference>
<evidence type="ECO:0000256" key="2">
    <source>
        <dbReference type="SAM" id="SignalP"/>
    </source>
</evidence>
<comment type="caution">
    <text evidence="3">The sequence shown here is derived from an EMBL/GenBank/DDBJ whole genome shotgun (WGS) entry which is preliminary data.</text>
</comment>
<dbReference type="EMBL" id="PKUS01000019">
    <property type="protein sequence ID" value="PLW68126.1"/>
    <property type="molecule type" value="Genomic_DNA"/>
</dbReference>
<evidence type="ECO:0000256" key="1">
    <source>
        <dbReference type="SAM" id="MobiDB-lite"/>
    </source>
</evidence>
<feature type="region of interest" description="Disordered" evidence="1">
    <location>
        <begin position="148"/>
        <end position="168"/>
    </location>
</feature>
<gene>
    <name evidence="3" type="ORF">C0039_13915</name>
</gene>